<dbReference type="EMBL" id="VNWK01000025">
    <property type="protein sequence ID" value="TXJ94671.1"/>
    <property type="molecule type" value="Genomic_DNA"/>
</dbReference>
<feature type="transmembrane region" description="Helical" evidence="5">
    <location>
        <begin position="30"/>
        <end position="51"/>
    </location>
</feature>
<dbReference type="InterPro" id="IPR007016">
    <property type="entry name" value="O-antigen_ligase-rel_domated"/>
</dbReference>
<evidence type="ECO:0000259" key="6">
    <source>
        <dbReference type="Pfam" id="PF04932"/>
    </source>
</evidence>
<keyword evidence="3 5" id="KW-1133">Transmembrane helix</keyword>
<reference evidence="8 10" key="2">
    <citation type="submission" date="2019-07" db="EMBL/GenBank/DDBJ databases">
        <title>Draft genome of two Muricauda strains isolated from deep sea.</title>
        <authorList>
            <person name="Sun C."/>
        </authorList>
    </citation>
    <scope>NUCLEOTIDE SEQUENCE [LARGE SCALE GENOMIC DNA]</scope>
    <source>
        <strain evidence="8 10">72</strain>
    </source>
</reference>
<comment type="caution">
    <text evidence="7">The sequence shown here is derived from an EMBL/GenBank/DDBJ whole genome shotgun (WGS) entry which is preliminary data.</text>
</comment>
<evidence type="ECO:0000256" key="5">
    <source>
        <dbReference type="SAM" id="Phobius"/>
    </source>
</evidence>
<evidence type="ECO:0000313" key="9">
    <source>
        <dbReference type="Proteomes" id="UP000266691"/>
    </source>
</evidence>
<evidence type="ECO:0000256" key="1">
    <source>
        <dbReference type="ARBA" id="ARBA00004141"/>
    </source>
</evidence>
<keyword evidence="2 5" id="KW-0812">Transmembrane</keyword>
<dbReference type="EMBL" id="QXFI01000025">
    <property type="protein sequence ID" value="RIV44606.1"/>
    <property type="molecule type" value="Genomic_DNA"/>
</dbReference>
<dbReference type="Proteomes" id="UP000321621">
    <property type="component" value="Unassembled WGS sequence"/>
</dbReference>
<dbReference type="PANTHER" id="PTHR37422:SF17">
    <property type="entry name" value="O-ANTIGEN LIGASE"/>
    <property type="match status" value="1"/>
</dbReference>
<protein>
    <submittedName>
        <fullName evidence="8">O-antigen ligase family protein</fullName>
    </submittedName>
</protein>
<evidence type="ECO:0000256" key="3">
    <source>
        <dbReference type="ARBA" id="ARBA00022989"/>
    </source>
</evidence>
<feature type="transmembrane region" description="Helical" evidence="5">
    <location>
        <begin position="373"/>
        <end position="393"/>
    </location>
</feature>
<comment type="subcellular location">
    <subcellularLocation>
        <location evidence="1">Membrane</location>
        <topology evidence="1">Multi-pass membrane protein</topology>
    </subcellularLocation>
</comment>
<gene>
    <name evidence="7" type="ORF">D2V05_09640</name>
    <name evidence="8" type="ORF">FQ017_09550</name>
</gene>
<dbReference type="InterPro" id="IPR051533">
    <property type="entry name" value="WaaL-like"/>
</dbReference>
<organism evidence="7 9">
    <name type="scientific">Flagellimonas pelagia</name>
    <dbReference type="NCBI Taxonomy" id="2306998"/>
    <lineage>
        <taxon>Bacteria</taxon>
        <taxon>Pseudomonadati</taxon>
        <taxon>Bacteroidota</taxon>
        <taxon>Flavobacteriia</taxon>
        <taxon>Flavobacteriales</taxon>
        <taxon>Flavobacteriaceae</taxon>
        <taxon>Flagellimonas</taxon>
    </lineage>
</organism>
<evidence type="ECO:0000313" key="7">
    <source>
        <dbReference type="EMBL" id="RIV44606.1"/>
    </source>
</evidence>
<reference evidence="7 9" key="1">
    <citation type="submission" date="2018-08" db="EMBL/GenBank/DDBJ databases">
        <title>Proposal of Muricauda 72 sp.nov. and Muricauda NH166 sp.nov., isolated from seawater.</title>
        <authorList>
            <person name="Cheng H."/>
            <person name="Wu Y.-H."/>
            <person name="Guo L.-L."/>
            <person name="Xu X.-W."/>
        </authorList>
    </citation>
    <scope>NUCLEOTIDE SEQUENCE [LARGE SCALE GENOMIC DNA]</scope>
    <source>
        <strain evidence="7 9">72</strain>
    </source>
</reference>
<feature type="transmembrane region" description="Helical" evidence="5">
    <location>
        <begin position="229"/>
        <end position="249"/>
    </location>
</feature>
<keyword evidence="10" id="KW-1185">Reference proteome</keyword>
<dbReference type="PANTHER" id="PTHR37422">
    <property type="entry name" value="TEICHURONIC ACID BIOSYNTHESIS PROTEIN TUAE"/>
    <property type="match status" value="1"/>
</dbReference>
<keyword evidence="4 5" id="KW-0472">Membrane</keyword>
<dbReference type="RefSeq" id="WP_119647376.1">
    <property type="nucleotide sequence ID" value="NZ_QXFI01000025.1"/>
</dbReference>
<keyword evidence="8" id="KW-0436">Ligase</keyword>
<dbReference type="GO" id="GO:0016020">
    <property type="term" value="C:membrane"/>
    <property type="evidence" value="ECO:0007669"/>
    <property type="project" value="UniProtKB-SubCell"/>
</dbReference>
<dbReference type="GO" id="GO:0016874">
    <property type="term" value="F:ligase activity"/>
    <property type="evidence" value="ECO:0007669"/>
    <property type="project" value="UniProtKB-KW"/>
</dbReference>
<feature type="transmembrane region" description="Helical" evidence="5">
    <location>
        <begin position="341"/>
        <end position="361"/>
    </location>
</feature>
<feature type="transmembrane region" description="Helical" evidence="5">
    <location>
        <begin position="119"/>
        <end position="143"/>
    </location>
</feature>
<dbReference type="Proteomes" id="UP000266691">
    <property type="component" value="Unassembled WGS sequence"/>
</dbReference>
<feature type="transmembrane region" description="Helical" evidence="5">
    <location>
        <begin position="189"/>
        <end position="217"/>
    </location>
</feature>
<proteinExistence type="predicted"/>
<feature type="transmembrane region" description="Helical" evidence="5">
    <location>
        <begin position="63"/>
        <end position="82"/>
    </location>
</feature>
<feature type="transmembrane region" description="Helical" evidence="5">
    <location>
        <begin position="163"/>
        <end position="182"/>
    </location>
</feature>
<dbReference type="Pfam" id="PF04932">
    <property type="entry name" value="Wzy_C"/>
    <property type="match status" value="1"/>
</dbReference>
<accession>A0A3A1NK38</accession>
<dbReference type="AlphaFoldDB" id="A0A3A1NK38"/>
<evidence type="ECO:0000256" key="4">
    <source>
        <dbReference type="ARBA" id="ARBA00023136"/>
    </source>
</evidence>
<feature type="domain" description="O-antigen ligase-related" evidence="6">
    <location>
        <begin position="191"/>
        <end position="357"/>
    </location>
</feature>
<name>A0A3A1NK38_9FLAO</name>
<sequence>MSTLKLGAFNTESICRVSLGLVLMTVSWNYGFNAIALILFGLSIVACLIKNKKPSDNKHLTPLAKLIIAYGAINLISVVWSIDLETSIKGVPNKILFIFVPLAFWALERASIKNIQGTIVFFVAGILLTDTICLIKSCNHFYYYRDLDVFFYHRLSEQQGLNAIYLSLFNGIAFLTVFYGKWVSKLFKAILLLFFIVFLWLLQSKMIILGILTVLLVDLLIKSFVGRKSRLWILGMTLVLCSIGIWAIVKSDRFEEIKNSQVEKAMFENDLSNLDVDGISIRIVQYKALYQIFKEEPWRILTGFGLKAHQKKLNEQYEKFGLYTGENKNDGIIGLSFHNQYVYALLSCGVLGMIILFVSIFKGLYFNYLENRNILFGSLYLLFFLSFFSEMILERHRGAVCFLFLIFLFNKGNHKHENSNIGNSWNSKLPWGI</sequence>
<feature type="transmembrane region" description="Helical" evidence="5">
    <location>
        <begin position="88"/>
        <end position="107"/>
    </location>
</feature>
<evidence type="ECO:0000313" key="8">
    <source>
        <dbReference type="EMBL" id="TXJ94671.1"/>
    </source>
</evidence>
<evidence type="ECO:0000256" key="2">
    <source>
        <dbReference type="ARBA" id="ARBA00022692"/>
    </source>
</evidence>
<evidence type="ECO:0000313" key="10">
    <source>
        <dbReference type="Proteomes" id="UP000321621"/>
    </source>
</evidence>